<evidence type="ECO:0000313" key="3">
    <source>
        <dbReference type="EMBL" id="CAB4177000.1"/>
    </source>
</evidence>
<evidence type="ECO:0000313" key="7">
    <source>
        <dbReference type="EMBL" id="CAB4222437.1"/>
    </source>
</evidence>
<evidence type="ECO:0000313" key="5">
    <source>
        <dbReference type="EMBL" id="CAB4190789.1"/>
    </source>
</evidence>
<dbReference type="EMBL" id="LR797518">
    <property type="protein sequence ID" value="CAB4222437.1"/>
    <property type="molecule type" value="Genomic_DNA"/>
</dbReference>
<sequence length="137" mass="15235">MKKIEEDAPVNSAGGGEIAAIGVSPPSKPANWGEPGLNPKQMKKHKKSAVLRRDPPNLMHESKTGVFAGNPTFIVPSDMFHKARMQKKKGKHWKTYIGEDEHGQAIRDFDRKHKGKKPIILQDENTGAMCYARYGSK</sequence>
<feature type="compositionally biased region" description="Basic and acidic residues" evidence="1">
    <location>
        <begin position="51"/>
        <end position="63"/>
    </location>
</feature>
<accession>A0A6J5SCB6</accession>
<protein>
    <submittedName>
        <fullName evidence="6">Uncharacterized protein</fullName>
    </submittedName>
</protein>
<dbReference type="EMBL" id="LR798378">
    <property type="protein sequence ID" value="CAB5227650.1"/>
    <property type="molecule type" value="Genomic_DNA"/>
</dbReference>
<gene>
    <name evidence="4" type="ORF">UFOVP1065_160</name>
    <name evidence="5" type="ORF">UFOVP1198_129</name>
    <name evidence="6" type="ORF">UFOVP1418_121</name>
    <name evidence="8" type="ORF">UFOVP1524_29</name>
    <name evidence="7" type="ORF">UFOVP1651_29</name>
    <name evidence="2" type="ORF">UFOVP908_7</name>
    <name evidence="3" type="ORF">UFOVP990_129</name>
</gene>
<name>A0A6J5SCB6_9CAUD</name>
<evidence type="ECO:0000256" key="1">
    <source>
        <dbReference type="SAM" id="MobiDB-lite"/>
    </source>
</evidence>
<evidence type="ECO:0000313" key="4">
    <source>
        <dbReference type="EMBL" id="CAB4182168.1"/>
    </source>
</evidence>
<dbReference type="EMBL" id="LR797157">
    <property type="protein sequence ID" value="CAB4190789.1"/>
    <property type="molecule type" value="Genomic_DNA"/>
</dbReference>
<dbReference type="EMBL" id="LR797369">
    <property type="protein sequence ID" value="CAB4211138.1"/>
    <property type="molecule type" value="Genomic_DNA"/>
</dbReference>
<proteinExistence type="predicted"/>
<dbReference type="EMBL" id="LR797021">
    <property type="protein sequence ID" value="CAB4182168.1"/>
    <property type="molecule type" value="Genomic_DNA"/>
</dbReference>
<feature type="region of interest" description="Disordered" evidence="1">
    <location>
        <begin position="1"/>
        <end position="64"/>
    </location>
</feature>
<evidence type="ECO:0000313" key="6">
    <source>
        <dbReference type="EMBL" id="CAB4211138.1"/>
    </source>
</evidence>
<feature type="compositionally biased region" description="Basic residues" evidence="1">
    <location>
        <begin position="41"/>
        <end position="50"/>
    </location>
</feature>
<reference evidence="6" key="1">
    <citation type="submission" date="2020-05" db="EMBL/GenBank/DDBJ databases">
        <authorList>
            <person name="Chiriac C."/>
            <person name="Salcher M."/>
            <person name="Ghai R."/>
            <person name="Kavagutti S V."/>
        </authorList>
    </citation>
    <scope>NUCLEOTIDE SEQUENCE</scope>
</reference>
<dbReference type="EMBL" id="LR796945">
    <property type="protein sequence ID" value="CAB4177000.1"/>
    <property type="molecule type" value="Genomic_DNA"/>
</dbReference>
<evidence type="ECO:0000313" key="2">
    <source>
        <dbReference type="EMBL" id="CAB4170261.1"/>
    </source>
</evidence>
<evidence type="ECO:0000313" key="8">
    <source>
        <dbReference type="EMBL" id="CAB5227650.1"/>
    </source>
</evidence>
<dbReference type="EMBL" id="LR796860">
    <property type="protein sequence ID" value="CAB4170261.1"/>
    <property type="molecule type" value="Genomic_DNA"/>
</dbReference>
<organism evidence="6">
    <name type="scientific">uncultured Caudovirales phage</name>
    <dbReference type="NCBI Taxonomy" id="2100421"/>
    <lineage>
        <taxon>Viruses</taxon>
        <taxon>Duplodnaviria</taxon>
        <taxon>Heunggongvirae</taxon>
        <taxon>Uroviricota</taxon>
        <taxon>Caudoviricetes</taxon>
        <taxon>Peduoviridae</taxon>
        <taxon>Maltschvirus</taxon>
        <taxon>Maltschvirus maltsch</taxon>
    </lineage>
</organism>